<evidence type="ECO:0000256" key="1">
    <source>
        <dbReference type="ARBA" id="ARBA00007301"/>
    </source>
</evidence>
<feature type="binding site" evidence="5 6">
    <location>
        <begin position="193"/>
        <end position="195"/>
    </location>
    <ligand>
        <name>substrate</name>
    </ligand>
</feature>
<dbReference type="GO" id="GO:0010181">
    <property type="term" value="F:FMN binding"/>
    <property type="evidence" value="ECO:0007669"/>
    <property type="project" value="UniProtKB-UniRule"/>
</dbReference>
<dbReference type="HAMAP" id="MF_01629">
    <property type="entry name" value="PdxH"/>
    <property type="match status" value="1"/>
</dbReference>
<evidence type="ECO:0000256" key="2">
    <source>
        <dbReference type="ARBA" id="ARBA00022630"/>
    </source>
</evidence>
<accession>A0A221SWL5</accession>
<evidence type="ECO:0000313" key="10">
    <source>
        <dbReference type="EMBL" id="ASN81045.1"/>
    </source>
</evidence>
<feature type="binding site" evidence="5 6">
    <location>
        <position position="127"/>
    </location>
    <ligand>
        <name>substrate</name>
    </ligand>
</feature>
<dbReference type="InterPro" id="IPR019740">
    <property type="entry name" value="Pyridox_Oxase_CS"/>
</dbReference>
<comment type="pathway">
    <text evidence="5">Cofactor metabolism; pyridoxal 5'-phosphate salvage; pyridoxal 5'-phosphate from pyridoxamine 5'-phosphate: step 1/1.</text>
</comment>
<dbReference type="PIRSF" id="PIRSF000190">
    <property type="entry name" value="Pyd_amn-ph_oxd"/>
    <property type="match status" value="1"/>
</dbReference>
<feature type="binding site" evidence="5 7">
    <location>
        <begin position="141"/>
        <end position="142"/>
    </location>
    <ligand>
        <name>FMN</name>
        <dbReference type="ChEBI" id="CHEBI:58210"/>
    </ligand>
</feature>
<keyword evidence="4 5" id="KW-0560">Oxidoreductase</keyword>
<dbReference type="PANTHER" id="PTHR10851">
    <property type="entry name" value="PYRIDOXINE-5-PHOSPHATE OXIDASE"/>
    <property type="match status" value="1"/>
</dbReference>
<evidence type="ECO:0000259" key="8">
    <source>
        <dbReference type="Pfam" id="PF01243"/>
    </source>
</evidence>
<feature type="binding site" evidence="5 7">
    <location>
        <position position="197"/>
    </location>
    <ligand>
        <name>FMN</name>
        <dbReference type="ChEBI" id="CHEBI:58210"/>
    </ligand>
</feature>
<comment type="catalytic activity">
    <reaction evidence="5">
        <text>pyridoxamine 5'-phosphate + O2 + H2O = pyridoxal 5'-phosphate + H2O2 + NH4(+)</text>
        <dbReference type="Rhea" id="RHEA:15817"/>
        <dbReference type="ChEBI" id="CHEBI:15377"/>
        <dbReference type="ChEBI" id="CHEBI:15379"/>
        <dbReference type="ChEBI" id="CHEBI:16240"/>
        <dbReference type="ChEBI" id="CHEBI:28938"/>
        <dbReference type="ChEBI" id="CHEBI:58451"/>
        <dbReference type="ChEBI" id="CHEBI:597326"/>
        <dbReference type="EC" id="1.4.3.5"/>
    </reaction>
</comment>
<proteinExistence type="inferred from homology"/>
<comment type="catalytic activity">
    <reaction evidence="5">
        <text>pyridoxine 5'-phosphate + O2 = pyridoxal 5'-phosphate + H2O2</text>
        <dbReference type="Rhea" id="RHEA:15149"/>
        <dbReference type="ChEBI" id="CHEBI:15379"/>
        <dbReference type="ChEBI" id="CHEBI:16240"/>
        <dbReference type="ChEBI" id="CHEBI:58589"/>
        <dbReference type="ChEBI" id="CHEBI:597326"/>
        <dbReference type="EC" id="1.4.3.5"/>
    </reaction>
</comment>
<comment type="subunit">
    <text evidence="5">Homodimer.</text>
</comment>
<dbReference type="InterPro" id="IPR000659">
    <property type="entry name" value="Pyridox_Oxase"/>
</dbReference>
<dbReference type="UniPathway" id="UPA01068">
    <property type="reaction ID" value="UER00304"/>
</dbReference>
<sequence>MTDLTSMRVSYTRAALRRTDLHPDPLEQFQAWFQEALAADVPEPYAMSVATASAQGRPSVRTVLLRGAADGALTFYTNFESHKGLDLSANPEAEVLFYWAELERQVRAYGPVTRVPDEEADHYFHVRPHDSQLAAHASDPQSAPIPSREALEEKFAALQAQYPRGAVVPRPAFWGGYRVTVQEWEFWQGRPNRMHDRFRYVPEGSGWRTERLMP</sequence>
<dbReference type="GO" id="GO:0008615">
    <property type="term" value="P:pyridoxine biosynthetic process"/>
    <property type="evidence" value="ECO:0007669"/>
    <property type="project" value="UniProtKB-UniRule"/>
</dbReference>
<dbReference type="NCBIfam" id="NF004231">
    <property type="entry name" value="PRK05679.1"/>
    <property type="match status" value="1"/>
</dbReference>
<dbReference type="Proteomes" id="UP000259030">
    <property type="component" value="Chromosome"/>
</dbReference>
<dbReference type="GO" id="GO:0004733">
    <property type="term" value="F:pyridoxamine phosphate oxidase activity"/>
    <property type="evidence" value="ECO:0007669"/>
    <property type="project" value="UniProtKB-UniRule"/>
</dbReference>
<evidence type="ECO:0000256" key="6">
    <source>
        <dbReference type="PIRSR" id="PIRSR000190-1"/>
    </source>
</evidence>
<organism evidence="10 11">
    <name type="scientific">Deinococcus ficus</name>
    <dbReference type="NCBI Taxonomy" id="317577"/>
    <lineage>
        <taxon>Bacteria</taxon>
        <taxon>Thermotogati</taxon>
        <taxon>Deinococcota</taxon>
        <taxon>Deinococci</taxon>
        <taxon>Deinococcales</taxon>
        <taxon>Deinococcaceae</taxon>
        <taxon>Deinococcus</taxon>
    </lineage>
</organism>
<feature type="binding site" evidence="5 6">
    <location>
        <position position="123"/>
    </location>
    <ligand>
        <name>substrate</name>
    </ligand>
</feature>
<reference evidence="10 11" key="1">
    <citation type="submission" date="2017-05" db="EMBL/GenBank/DDBJ databases">
        <title>The complete genome sequence of Deinococcus ficus isolated from the rhizosphere of the Ficus religiosa L. in Taiwan.</title>
        <authorList>
            <person name="Wu K.-M."/>
            <person name="Liao T.-L."/>
            <person name="Liu Y.-M."/>
            <person name="Young C.-C."/>
            <person name="Tsai S.-F."/>
        </authorList>
    </citation>
    <scope>NUCLEOTIDE SEQUENCE [LARGE SCALE GENOMIC DNA]</scope>
    <source>
        <strain evidence="10 11">CC-FR2-10</strain>
    </source>
</reference>
<dbReference type="NCBIfam" id="TIGR00558">
    <property type="entry name" value="pdxH"/>
    <property type="match status" value="1"/>
</dbReference>
<evidence type="ECO:0000256" key="3">
    <source>
        <dbReference type="ARBA" id="ARBA00022643"/>
    </source>
</evidence>
<dbReference type="EC" id="1.4.3.5" evidence="5"/>
<dbReference type="AlphaFoldDB" id="A0A221SWL5"/>
<feature type="binding site" evidence="5">
    <location>
        <begin position="61"/>
        <end position="66"/>
    </location>
    <ligand>
        <name>FMN</name>
        <dbReference type="ChEBI" id="CHEBI:58210"/>
    </ligand>
</feature>
<dbReference type="PANTHER" id="PTHR10851:SF0">
    <property type="entry name" value="PYRIDOXINE-5'-PHOSPHATE OXIDASE"/>
    <property type="match status" value="1"/>
</dbReference>
<gene>
    <name evidence="5" type="primary">pdxH</name>
    <name evidence="10" type="ORF">DFI_08565</name>
</gene>
<comment type="pathway">
    <text evidence="5">Cofactor metabolism; pyridoxal 5'-phosphate salvage; pyridoxal 5'-phosphate from pyridoxine 5'-phosphate: step 1/1.</text>
</comment>
<feature type="domain" description="Pyridoxamine 5'-phosphate oxidase N-terminal" evidence="8">
    <location>
        <begin position="34"/>
        <end position="160"/>
    </location>
</feature>
<dbReference type="STRING" id="317577.GCA_000419625_02203"/>
<feature type="domain" description="Pyridoxine 5'-phosphate oxidase dimerisation C-terminal" evidence="9">
    <location>
        <begin position="174"/>
        <end position="214"/>
    </location>
</feature>
<dbReference type="RefSeq" id="WP_027461791.1">
    <property type="nucleotide sequence ID" value="NZ_CP021081.1"/>
</dbReference>
<dbReference type="EMBL" id="CP021081">
    <property type="protein sequence ID" value="ASN81045.1"/>
    <property type="molecule type" value="Genomic_DNA"/>
</dbReference>
<keyword evidence="3 5" id="KW-0288">FMN</keyword>
<comment type="cofactor">
    <cofactor evidence="5 7">
        <name>FMN</name>
        <dbReference type="ChEBI" id="CHEBI:58210"/>
    </cofactor>
    <text evidence="5 7">Binds 1 FMN per subunit.</text>
</comment>
<dbReference type="Gene3D" id="2.30.110.10">
    <property type="entry name" value="Electron Transport, Fmn-binding Protein, Chain A"/>
    <property type="match status" value="1"/>
</dbReference>
<evidence type="ECO:0000259" key="9">
    <source>
        <dbReference type="Pfam" id="PF10590"/>
    </source>
</evidence>
<keyword evidence="2 5" id="KW-0285">Flavoprotein</keyword>
<comment type="function">
    <text evidence="5">Catalyzes the oxidation of either pyridoxine 5'-phosphate (PNP) or pyridoxamine 5'-phosphate (PMP) into pyridoxal 5'-phosphate (PLP).</text>
</comment>
<dbReference type="Pfam" id="PF10590">
    <property type="entry name" value="PNP_phzG_C"/>
    <property type="match status" value="1"/>
</dbReference>
<comment type="caution">
    <text evidence="5">Lacks conserved residue(s) required for the propagation of feature annotation.</text>
</comment>
<keyword evidence="11" id="KW-1185">Reference proteome</keyword>
<feature type="binding site" evidence="5 7">
    <location>
        <position position="105"/>
    </location>
    <ligand>
        <name>FMN</name>
        <dbReference type="ChEBI" id="CHEBI:58210"/>
    </ligand>
</feature>
<evidence type="ECO:0000256" key="5">
    <source>
        <dbReference type="HAMAP-Rule" id="MF_01629"/>
    </source>
</evidence>
<feature type="binding site" evidence="5 7">
    <location>
        <begin position="76"/>
        <end position="77"/>
    </location>
    <ligand>
        <name>FMN</name>
        <dbReference type="ChEBI" id="CHEBI:58210"/>
    </ligand>
</feature>
<evidence type="ECO:0000313" key="11">
    <source>
        <dbReference type="Proteomes" id="UP000259030"/>
    </source>
</evidence>
<dbReference type="PROSITE" id="PS01064">
    <property type="entry name" value="PYRIDOX_OXIDASE"/>
    <property type="match status" value="1"/>
</dbReference>
<protein>
    <recommendedName>
        <fullName evidence="5">Pyridoxine/pyridoxamine 5'-phosphate oxidase</fullName>
        <ecNumber evidence="5">1.4.3.5</ecNumber>
    </recommendedName>
    <alternativeName>
        <fullName evidence="5">PNP/PMP oxidase</fullName>
        <shortName evidence="5">PNPOx</shortName>
    </alternativeName>
    <alternativeName>
        <fullName evidence="5">Pyridoxal 5'-phosphate synthase</fullName>
    </alternativeName>
</protein>
<keyword evidence="5" id="KW-0664">Pyridoxine biosynthesis</keyword>
<evidence type="ECO:0000256" key="4">
    <source>
        <dbReference type="ARBA" id="ARBA00023002"/>
    </source>
</evidence>
<dbReference type="InterPro" id="IPR011576">
    <property type="entry name" value="Pyridox_Oxase_N"/>
</dbReference>
<comment type="similarity">
    <text evidence="1 5">Belongs to the pyridoxamine 5'-phosphate oxidase family.</text>
</comment>
<dbReference type="InterPro" id="IPR019576">
    <property type="entry name" value="Pyridoxamine_oxidase_dimer_C"/>
</dbReference>
<feature type="binding site" evidence="5 6">
    <location>
        <position position="66"/>
    </location>
    <ligand>
        <name>substrate</name>
    </ligand>
</feature>
<dbReference type="SUPFAM" id="SSF50475">
    <property type="entry name" value="FMN-binding split barrel"/>
    <property type="match status" value="1"/>
</dbReference>
<feature type="binding site" evidence="5 7">
    <location>
        <position position="83"/>
    </location>
    <ligand>
        <name>FMN</name>
        <dbReference type="ChEBI" id="CHEBI:58210"/>
    </ligand>
</feature>
<dbReference type="KEGG" id="dfc:DFI_08565"/>
<dbReference type="InterPro" id="IPR012349">
    <property type="entry name" value="Split_barrel_FMN-bd"/>
</dbReference>
<evidence type="ECO:0000256" key="7">
    <source>
        <dbReference type="PIRSR" id="PIRSR000190-2"/>
    </source>
</evidence>
<dbReference type="Pfam" id="PF01243">
    <property type="entry name" value="PNPOx_N"/>
    <property type="match status" value="1"/>
</dbReference>
<feature type="binding site" evidence="5 7">
    <location>
        <position position="187"/>
    </location>
    <ligand>
        <name>FMN</name>
        <dbReference type="ChEBI" id="CHEBI:58210"/>
    </ligand>
</feature>
<feature type="binding site" evidence="5 6">
    <location>
        <position position="131"/>
    </location>
    <ligand>
        <name>substrate</name>
    </ligand>
</feature>
<name>A0A221SWL5_9DEIO</name>
<feature type="binding site" evidence="6">
    <location>
        <begin position="8"/>
        <end position="11"/>
    </location>
    <ligand>
        <name>substrate</name>
    </ligand>
</feature>